<evidence type="ECO:0000259" key="18">
    <source>
        <dbReference type="PROSITE" id="PS51068"/>
    </source>
</evidence>
<dbReference type="SMART" id="SM00898">
    <property type="entry name" value="Fapy_DNA_glyco"/>
    <property type="match status" value="1"/>
</dbReference>
<dbReference type="EC" id="4.2.99.18" evidence="3"/>
<evidence type="ECO:0000256" key="4">
    <source>
        <dbReference type="ARBA" id="ARBA00022723"/>
    </source>
</evidence>
<sequence>MPEGHTVHRLASALTAGFGGRRVRTSSPQGRFPDAASIDGWVLAGAEAAGKQLLIAFTPEESVDVSDPVARWVRVHLGLYGSWTFAGEEGFALAHAIGAPRVRIGERETRQGGGSGAADGYDLHDAATEDWRRLVPRPTTRLRIAGPHGLADLTGPTACEILDAEGRAAVLERLGPDPLRQDADPDRFVERVRRSRTSIGVLLMNQEIIAGVGNIYRAEALFRARLDPFVPGKDLTAGTVRGIWDDLVPLMRYGARTGRIVTTEPEHREIEAVIQERTRATRQNGDDDPSVVPREQSFYTYHRQTLPCRLCGTAIRSTELAGRTVFWCPRCQTRRSRRASWTTEHPAAAWADPQDGQLR</sequence>
<evidence type="ECO:0000256" key="2">
    <source>
        <dbReference type="ARBA" id="ARBA00009409"/>
    </source>
</evidence>
<keyword evidence="8" id="KW-0862">Zinc</keyword>
<comment type="catalytic activity">
    <reaction evidence="14">
        <text>2'-deoxyribonucleotide-(2'-deoxyribose 5'-phosphate)-2'-deoxyribonucleotide-DNA = a 3'-end 2'-deoxyribonucleotide-(2,3-dehydro-2,3-deoxyribose 5'-phosphate)-DNA + a 5'-end 5'-phospho-2'-deoxyribonucleoside-DNA + H(+)</text>
        <dbReference type="Rhea" id="RHEA:66592"/>
        <dbReference type="Rhea" id="RHEA-COMP:13180"/>
        <dbReference type="Rhea" id="RHEA-COMP:16897"/>
        <dbReference type="Rhea" id="RHEA-COMP:17067"/>
        <dbReference type="ChEBI" id="CHEBI:15378"/>
        <dbReference type="ChEBI" id="CHEBI:136412"/>
        <dbReference type="ChEBI" id="CHEBI:157695"/>
        <dbReference type="ChEBI" id="CHEBI:167181"/>
        <dbReference type="EC" id="4.2.99.18"/>
    </reaction>
</comment>
<evidence type="ECO:0000259" key="17">
    <source>
        <dbReference type="PROSITE" id="PS51066"/>
    </source>
</evidence>
<evidence type="ECO:0000256" key="8">
    <source>
        <dbReference type="ARBA" id="ARBA00022833"/>
    </source>
</evidence>
<gene>
    <name evidence="19" type="ORF">I8D64_04670</name>
    <name evidence="20" type="ORF">I8D64_16840</name>
</gene>
<evidence type="ECO:0000256" key="15">
    <source>
        <dbReference type="PROSITE-ProRule" id="PRU00391"/>
    </source>
</evidence>
<evidence type="ECO:0000256" key="1">
    <source>
        <dbReference type="ARBA" id="ARBA00001947"/>
    </source>
</evidence>
<dbReference type="PROSITE" id="PS01242">
    <property type="entry name" value="ZF_FPG_1"/>
    <property type="match status" value="1"/>
</dbReference>
<comment type="caution">
    <text evidence="20">The sequence shown here is derived from an EMBL/GenBank/DDBJ whole genome shotgun (WGS) entry which is preliminary data.</text>
</comment>
<dbReference type="PANTHER" id="PTHR42697:SF3">
    <property type="entry name" value="ENDONUCLEASE 8 1"/>
    <property type="match status" value="1"/>
</dbReference>
<protein>
    <recommendedName>
        <fullName evidence="3">DNA-(apurinic or apyrimidinic site) lyase</fullName>
        <ecNumber evidence="3">4.2.99.18</ecNumber>
    </recommendedName>
</protein>
<dbReference type="InterPro" id="IPR000214">
    <property type="entry name" value="Znf_DNA_glyclase/AP_lyase"/>
</dbReference>
<dbReference type="PROSITE" id="PS51066">
    <property type="entry name" value="ZF_FPG_2"/>
    <property type="match status" value="1"/>
</dbReference>
<proteinExistence type="inferred from homology"/>
<evidence type="ECO:0000256" key="7">
    <source>
        <dbReference type="ARBA" id="ARBA00022801"/>
    </source>
</evidence>
<keyword evidence="13" id="KW-0326">Glycosidase</keyword>
<comment type="cofactor">
    <cofactor evidence="1">
        <name>Zn(2+)</name>
        <dbReference type="ChEBI" id="CHEBI:29105"/>
    </cofactor>
</comment>
<dbReference type="PROSITE" id="PS51068">
    <property type="entry name" value="FPG_CAT"/>
    <property type="match status" value="1"/>
</dbReference>
<dbReference type="SUPFAM" id="SSF81624">
    <property type="entry name" value="N-terminal domain of MutM-like DNA repair proteins"/>
    <property type="match status" value="1"/>
</dbReference>
<keyword evidence="21" id="KW-1185">Reference proteome</keyword>
<organism evidence="20 21">
    <name type="scientific">Brachybacterium halotolerans</name>
    <dbReference type="NCBI Taxonomy" id="2795215"/>
    <lineage>
        <taxon>Bacteria</taxon>
        <taxon>Bacillati</taxon>
        <taxon>Actinomycetota</taxon>
        <taxon>Actinomycetes</taxon>
        <taxon>Micrococcales</taxon>
        <taxon>Dermabacteraceae</taxon>
        <taxon>Brachybacterium</taxon>
    </lineage>
</organism>
<dbReference type="RefSeq" id="WP_200501351.1">
    <property type="nucleotide sequence ID" value="NZ_JAEDAJ010000002.1"/>
</dbReference>
<evidence type="ECO:0000256" key="12">
    <source>
        <dbReference type="ARBA" id="ARBA00023268"/>
    </source>
</evidence>
<dbReference type="Gene3D" id="3.20.190.10">
    <property type="entry name" value="MutM-like, N-terminal"/>
    <property type="match status" value="1"/>
</dbReference>
<dbReference type="Pfam" id="PF06827">
    <property type="entry name" value="zf-FPG_IleRS"/>
    <property type="match status" value="1"/>
</dbReference>
<dbReference type="InterPro" id="IPR012319">
    <property type="entry name" value="FPG_cat"/>
</dbReference>
<keyword evidence="11" id="KW-0456">Lyase</keyword>
<evidence type="ECO:0000256" key="10">
    <source>
        <dbReference type="ARBA" id="ARBA00023204"/>
    </source>
</evidence>
<feature type="region of interest" description="Disordered" evidence="16">
    <location>
        <begin position="338"/>
        <end position="359"/>
    </location>
</feature>
<dbReference type="EMBL" id="JAEDAJ010000020">
    <property type="protein sequence ID" value="MBK0333071.1"/>
    <property type="molecule type" value="Genomic_DNA"/>
</dbReference>
<dbReference type="CDD" id="cd08970">
    <property type="entry name" value="AcNei1_N"/>
    <property type="match status" value="1"/>
</dbReference>
<evidence type="ECO:0000313" key="21">
    <source>
        <dbReference type="Proteomes" id="UP000612352"/>
    </source>
</evidence>
<keyword evidence="6 15" id="KW-0863">Zinc-finger</keyword>
<dbReference type="PANTHER" id="PTHR42697">
    <property type="entry name" value="ENDONUCLEASE 8"/>
    <property type="match status" value="1"/>
</dbReference>
<evidence type="ECO:0000256" key="14">
    <source>
        <dbReference type="ARBA" id="ARBA00044632"/>
    </source>
</evidence>
<keyword evidence="7" id="KW-0378">Hydrolase</keyword>
<comment type="similarity">
    <text evidence="2">Belongs to the FPG family.</text>
</comment>
<evidence type="ECO:0000256" key="3">
    <source>
        <dbReference type="ARBA" id="ARBA00012720"/>
    </source>
</evidence>
<evidence type="ECO:0000256" key="11">
    <source>
        <dbReference type="ARBA" id="ARBA00023239"/>
    </source>
</evidence>
<keyword evidence="9" id="KW-0238">DNA-binding</keyword>
<name>A0ABS1BEP8_9MICO</name>
<evidence type="ECO:0000256" key="5">
    <source>
        <dbReference type="ARBA" id="ARBA00022763"/>
    </source>
</evidence>
<evidence type="ECO:0000313" key="20">
    <source>
        <dbReference type="EMBL" id="MBK0333071.1"/>
    </source>
</evidence>
<dbReference type="Pfam" id="PF06831">
    <property type="entry name" value="H2TH"/>
    <property type="match status" value="1"/>
</dbReference>
<evidence type="ECO:0000313" key="19">
    <source>
        <dbReference type="EMBL" id="MBK0330689.1"/>
    </source>
</evidence>
<dbReference type="SUPFAM" id="SSF46946">
    <property type="entry name" value="S13-like H2TH domain"/>
    <property type="match status" value="1"/>
</dbReference>
<evidence type="ECO:0000256" key="6">
    <source>
        <dbReference type="ARBA" id="ARBA00022771"/>
    </source>
</evidence>
<dbReference type="Proteomes" id="UP000612352">
    <property type="component" value="Unassembled WGS sequence"/>
</dbReference>
<evidence type="ECO:0000256" key="13">
    <source>
        <dbReference type="ARBA" id="ARBA00023295"/>
    </source>
</evidence>
<reference evidence="20 21" key="1">
    <citation type="submission" date="2020-12" db="EMBL/GenBank/DDBJ databases">
        <title>Brachybacterium sp. MASK1Z-5, whole genome shotgun sequence.</title>
        <authorList>
            <person name="Tuo L."/>
        </authorList>
    </citation>
    <scope>NUCLEOTIDE SEQUENCE [LARGE SCALE GENOMIC DNA]</scope>
    <source>
        <strain evidence="20 21">MASK1Z-5</strain>
    </source>
</reference>
<evidence type="ECO:0000256" key="16">
    <source>
        <dbReference type="SAM" id="MobiDB-lite"/>
    </source>
</evidence>
<evidence type="ECO:0000256" key="9">
    <source>
        <dbReference type="ARBA" id="ARBA00023125"/>
    </source>
</evidence>
<dbReference type="SUPFAM" id="SSF57716">
    <property type="entry name" value="Glucocorticoid receptor-like (DNA-binding domain)"/>
    <property type="match status" value="1"/>
</dbReference>
<dbReference type="Gene3D" id="1.10.8.50">
    <property type="match status" value="1"/>
</dbReference>
<dbReference type="InterPro" id="IPR015886">
    <property type="entry name" value="H2TH_FPG"/>
</dbReference>
<dbReference type="InterPro" id="IPR035937">
    <property type="entry name" value="FPG_N"/>
</dbReference>
<dbReference type="SMART" id="SM01232">
    <property type="entry name" value="H2TH"/>
    <property type="match status" value="1"/>
</dbReference>
<dbReference type="InterPro" id="IPR015887">
    <property type="entry name" value="DNA_glyclase_Znf_dom_DNA_BS"/>
</dbReference>
<accession>A0ABS1BEP8</accession>
<dbReference type="InterPro" id="IPR010979">
    <property type="entry name" value="Ribosomal_uS13-like_H2TH"/>
</dbReference>
<keyword evidence="5" id="KW-0227">DNA damage</keyword>
<feature type="domain" description="Formamidopyrimidine-DNA glycosylase catalytic" evidence="18">
    <location>
        <begin position="2"/>
        <end position="113"/>
    </location>
</feature>
<keyword evidence="12" id="KW-0511">Multifunctional enzyme</keyword>
<keyword evidence="10" id="KW-0234">DNA repair</keyword>
<feature type="domain" description="FPG-type" evidence="17">
    <location>
        <begin position="299"/>
        <end position="333"/>
    </location>
</feature>
<keyword evidence="4" id="KW-0479">Metal-binding</keyword>
<dbReference type="InterPro" id="IPR010663">
    <property type="entry name" value="Znf_FPG/IleRS"/>
</dbReference>
<dbReference type="EMBL" id="JAEDAJ010000002">
    <property type="protein sequence ID" value="MBK0330689.1"/>
    <property type="molecule type" value="Genomic_DNA"/>
</dbReference>